<feature type="compositionally biased region" description="Basic and acidic residues" evidence="1">
    <location>
        <begin position="360"/>
        <end position="373"/>
    </location>
</feature>
<feature type="domain" description="Glucose/Sorbosone dehydrogenase" evidence="3">
    <location>
        <begin position="71"/>
        <end position="363"/>
    </location>
</feature>
<keyword evidence="7" id="KW-1185">Reference proteome</keyword>
<dbReference type="AlphaFoldDB" id="A0A7W7IH11"/>
<reference evidence="4 7" key="1">
    <citation type="journal article" date="2019" name="Int. J. Syst. Evol. Microbiol.">
        <title>The Global Catalogue of Microorganisms (GCM) 10K type strain sequencing project: providing services to taxonomists for standard genome sequencing and annotation.</title>
        <authorList>
            <consortium name="The Broad Institute Genomics Platform"/>
            <consortium name="The Broad Institute Genome Sequencing Center for Infectious Disease"/>
            <person name="Wu L."/>
            <person name="Ma J."/>
        </authorList>
    </citation>
    <scope>NUCLEOTIDE SEQUENCE [LARGE SCALE GENOMIC DNA]</scope>
    <source>
        <strain evidence="4 7">JCM 10667</strain>
    </source>
</reference>
<feature type="compositionally biased region" description="Gly residues" evidence="1">
    <location>
        <begin position="46"/>
        <end position="59"/>
    </location>
</feature>
<dbReference type="PROSITE" id="PS51257">
    <property type="entry name" value="PROKAR_LIPOPROTEIN"/>
    <property type="match status" value="1"/>
</dbReference>
<dbReference type="EMBL" id="BAAAHD010000043">
    <property type="protein sequence ID" value="GAA0576025.1"/>
    <property type="molecule type" value="Genomic_DNA"/>
</dbReference>
<evidence type="ECO:0000313" key="4">
    <source>
        <dbReference type="EMBL" id="GAA0576025.1"/>
    </source>
</evidence>
<dbReference type="PANTHER" id="PTHR19328">
    <property type="entry name" value="HEDGEHOG-INTERACTING PROTEIN"/>
    <property type="match status" value="1"/>
</dbReference>
<dbReference type="InterPro" id="IPR011042">
    <property type="entry name" value="6-blade_b-propeller_TolB-like"/>
</dbReference>
<proteinExistence type="predicted"/>
<feature type="region of interest" description="Disordered" evidence="1">
    <location>
        <begin position="357"/>
        <end position="379"/>
    </location>
</feature>
<dbReference type="Proteomes" id="UP000549343">
    <property type="component" value="Unassembled WGS sequence"/>
</dbReference>
<evidence type="ECO:0000256" key="2">
    <source>
        <dbReference type="SAM" id="SignalP"/>
    </source>
</evidence>
<dbReference type="InterPro" id="IPR012938">
    <property type="entry name" value="Glc/Sorbosone_DH"/>
</dbReference>
<dbReference type="RefSeq" id="WP_229808165.1">
    <property type="nucleotide sequence ID" value="NZ_BAAAHD010000043.1"/>
</dbReference>
<evidence type="ECO:0000313" key="5">
    <source>
        <dbReference type="EMBL" id="MBB4776982.1"/>
    </source>
</evidence>
<name>A0A7W7IH11_9ACTN</name>
<protein>
    <submittedName>
        <fullName evidence="5">Glucose/arabinose dehydrogenase</fullName>
    </submittedName>
    <submittedName>
        <fullName evidence="4">PQQ-dependent sugar dehydrogenase</fullName>
    </submittedName>
</protein>
<evidence type="ECO:0000259" key="3">
    <source>
        <dbReference type="Pfam" id="PF07995"/>
    </source>
</evidence>
<comment type="caution">
    <text evidence="5">The sequence shown here is derived from an EMBL/GenBank/DDBJ whole genome shotgun (WGS) entry which is preliminary data.</text>
</comment>
<dbReference type="Proteomes" id="UP001501427">
    <property type="component" value="Unassembled WGS sequence"/>
</dbReference>
<accession>A0A7W7IH11</accession>
<feature type="signal peptide" evidence="2">
    <location>
        <begin position="1"/>
        <end position="21"/>
    </location>
</feature>
<evidence type="ECO:0000313" key="6">
    <source>
        <dbReference type="Proteomes" id="UP000549343"/>
    </source>
</evidence>
<feature type="chain" id="PRO_5031418466" evidence="2">
    <location>
        <begin position="22"/>
        <end position="379"/>
    </location>
</feature>
<dbReference type="SUPFAM" id="SSF50952">
    <property type="entry name" value="Soluble quinoprotein glucose dehydrogenase"/>
    <property type="match status" value="1"/>
</dbReference>
<evidence type="ECO:0000313" key="7">
    <source>
        <dbReference type="Proteomes" id="UP001501427"/>
    </source>
</evidence>
<organism evidence="5 6">
    <name type="scientific">Actinomadura livida</name>
    <dbReference type="NCBI Taxonomy" id="79909"/>
    <lineage>
        <taxon>Bacteria</taxon>
        <taxon>Bacillati</taxon>
        <taxon>Actinomycetota</taxon>
        <taxon>Actinomycetes</taxon>
        <taxon>Streptosporangiales</taxon>
        <taxon>Thermomonosporaceae</taxon>
        <taxon>Actinomadura</taxon>
    </lineage>
</organism>
<reference evidence="4" key="3">
    <citation type="submission" date="2023-12" db="EMBL/GenBank/DDBJ databases">
        <authorList>
            <person name="Sun Q."/>
            <person name="Inoue M."/>
        </authorList>
    </citation>
    <scope>NUCLEOTIDE SEQUENCE</scope>
    <source>
        <strain evidence="4">JCM 10667</strain>
    </source>
</reference>
<evidence type="ECO:0000256" key="1">
    <source>
        <dbReference type="SAM" id="MobiDB-lite"/>
    </source>
</evidence>
<feature type="region of interest" description="Disordered" evidence="1">
    <location>
        <begin position="25"/>
        <end position="64"/>
    </location>
</feature>
<dbReference type="Gene3D" id="2.120.10.30">
    <property type="entry name" value="TolB, C-terminal domain"/>
    <property type="match status" value="1"/>
</dbReference>
<dbReference type="EMBL" id="JACHMV010000001">
    <property type="protein sequence ID" value="MBB4776982.1"/>
    <property type="molecule type" value="Genomic_DNA"/>
</dbReference>
<dbReference type="PANTHER" id="PTHR19328:SF13">
    <property type="entry name" value="HIPL1 PROTEIN"/>
    <property type="match status" value="1"/>
</dbReference>
<dbReference type="InterPro" id="IPR011041">
    <property type="entry name" value="Quinoprot_gluc/sorb_DH_b-prop"/>
</dbReference>
<sequence length="379" mass="39554">MRRHMIVPVPAVVVSAVLVLAACGSPSSDEDGGVRTPPPATASGTAGTGGGTGGTGGTAEPGEPRAVATGLEVPWAVAFLPGGDALVTERDSARLMRVTRSGEKKAVGEVPGVEPGGEGGLMGVAVSPGYSDDKLVYLYFTAASDNRVVRASYDGGELGSPEPVVTGIPKAGNHNGGRIAFGPDKMLYIATGDAGDSDLSQDRDSLGGKILRVTPDGKPAPDNPFGNRTWTYGHRNVQGLAWDDEDRMYATEFGQNRFDEINLIERGNNYGWPEVEGEGDREGFTNPLLTWTTDEASPSGLAYADGSLWAAALRGERLWQVPVDDGKAGRPVARFDSGFGRIRAVAEAPGGSLWFATSNKDGRGDPGPDDDRIMNVPLG</sequence>
<dbReference type="Pfam" id="PF07995">
    <property type="entry name" value="GSDH"/>
    <property type="match status" value="1"/>
</dbReference>
<reference evidence="5 6" key="2">
    <citation type="submission" date="2020-08" db="EMBL/GenBank/DDBJ databases">
        <title>Sequencing the genomes of 1000 actinobacteria strains.</title>
        <authorList>
            <person name="Klenk H.-P."/>
        </authorList>
    </citation>
    <scope>NUCLEOTIDE SEQUENCE [LARGE SCALE GENOMIC DNA]</scope>
    <source>
        <strain evidence="5 6">DSM 44772</strain>
    </source>
</reference>
<keyword evidence="2" id="KW-0732">Signal</keyword>
<gene>
    <name evidence="5" type="ORF">F4557_005400</name>
    <name evidence="4" type="ORF">GCM10009546_43020</name>
</gene>